<protein>
    <submittedName>
        <fullName evidence="2">Uncharacterized protein</fullName>
    </submittedName>
</protein>
<dbReference type="EMBL" id="LR134289">
    <property type="protein sequence ID" value="VEE08331.1"/>
    <property type="molecule type" value="Genomic_DNA"/>
</dbReference>
<keyword evidence="1" id="KW-0812">Transmembrane</keyword>
<dbReference type="STRING" id="525257.HMPREF0204_11852"/>
<evidence type="ECO:0000313" key="2">
    <source>
        <dbReference type="EMBL" id="VEE08331.1"/>
    </source>
</evidence>
<keyword evidence="1" id="KW-0472">Membrane</keyword>
<reference evidence="2 3" key="1">
    <citation type="submission" date="2018-12" db="EMBL/GenBank/DDBJ databases">
        <authorList>
            <consortium name="Pathogen Informatics"/>
        </authorList>
    </citation>
    <scope>NUCLEOTIDE SEQUENCE [LARGE SCALE GENOMIC DNA]</scope>
    <source>
        <strain evidence="2 3">NCTC11432</strain>
    </source>
</reference>
<gene>
    <name evidence="2" type="ORF">NCTC11432_02605</name>
</gene>
<dbReference type="AlphaFoldDB" id="A0A448B389"/>
<organism evidence="2 3">
    <name type="scientific">Chryseobacterium gleum</name>
    <name type="common">Flavobacterium gleum</name>
    <dbReference type="NCBI Taxonomy" id="250"/>
    <lineage>
        <taxon>Bacteria</taxon>
        <taxon>Pseudomonadati</taxon>
        <taxon>Bacteroidota</taxon>
        <taxon>Flavobacteriia</taxon>
        <taxon>Flavobacteriales</taxon>
        <taxon>Weeksellaceae</taxon>
        <taxon>Chryseobacterium group</taxon>
        <taxon>Chryseobacterium</taxon>
    </lineage>
</organism>
<feature type="transmembrane region" description="Helical" evidence="1">
    <location>
        <begin position="37"/>
        <end position="57"/>
    </location>
</feature>
<keyword evidence="1" id="KW-1133">Transmembrane helix</keyword>
<accession>A0A448B389</accession>
<evidence type="ECO:0000256" key="1">
    <source>
        <dbReference type="SAM" id="Phobius"/>
    </source>
</evidence>
<feature type="transmembrane region" description="Helical" evidence="1">
    <location>
        <begin position="148"/>
        <end position="173"/>
    </location>
</feature>
<dbReference type="GeneID" id="93020313"/>
<dbReference type="OrthoDB" id="1262916at2"/>
<evidence type="ECO:0000313" key="3">
    <source>
        <dbReference type="Proteomes" id="UP000279227"/>
    </source>
</evidence>
<name>A0A448B389_CHRGE</name>
<dbReference type="Proteomes" id="UP000279227">
    <property type="component" value="Chromosome"/>
</dbReference>
<sequence length="182" mass="20847">MKRKSVSNSVLGIISVSMMVLLIPMVAAVFINTSTSSLCISVFLILLEIEFLFLCFIPNWKLLIFLRGNIRDKDVRLNYFLTVIPFFLIGGFVSLWSASKLYLETIAAFMDYRAGTLTYYSKGKFPGWITYSIESDYVEFTAETILRLFFAGLWGFLLEFGILLITVAFTFIIRPTFRNTQT</sequence>
<proteinExistence type="predicted"/>
<dbReference type="RefSeq" id="WP_041461389.1">
    <property type="nucleotide sequence ID" value="NZ_CP068486.1"/>
</dbReference>
<dbReference type="KEGG" id="cgle:NCTC11432_02605"/>
<feature type="transmembrane region" description="Helical" evidence="1">
    <location>
        <begin position="77"/>
        <end position="96"/>
    </location>
</feature>
<feature type="transmembrane region" description="Helical" evidence="1">
    <location>
        <begin position="12"/>
        <end position="31"/>
    </location>
</feature>